<name>A0A8J5MQB4_HOMAM</name>
<gene>
    <name evidence="3" type="primary">VEZT-L</name>
    <name evidence="3" type="ORF">Hamer_G004209</name>
</gene>
<feature type="transmembrane region" description="Helical" evidence="2">
    <location>
        <begin position="143"/>
        <end position="167"/>
    </location>
</feature>
<keyword evidence="2" id="KW-0472">Membrane</keyword>
<feature type="compositionally biased region" description="Basic and acidic residues" evidence="1">
    <location>
        <begin position="742"/>
        <end position="751"/>
    </location>
</feature>
<comment type="caution">
    <text evidence="3">The sequence shown here is derived from an EMBL/GenBank/DDBJ whole genome shotgun (WGS) entry which is preliminary data.</text>
</comment>
<dbReference type="PANTHER" id="PTHR15989">
    <property type="entry name" value="VEZATIN"/>
    <property type="match status" value="1"/>
</dbReference>
<dbReference type="GO" id="GO:0098609">
    <property type="term" value="P:cell-cell adhesion"/>
    <property type="evidence" value="ECO:0007669"/>
    <property type="project" value="InterPro"/>
</dbReference>
<keyword evidence="2" id="KW-0812">Transmembrane</keyword>
<accession>A0A8J5MQB4</accession>
<feature type="transmembrane region" description="Helical" evidence="2">
    <location>
        <begin position="117"/>
        <end position="136"/>
    </location>
</feature>
<keyword evidence="4" id="KW-1185">Reference proteome</keyword>
<organism evidence="3 4">
    <name type="scientific">Homarus americanus</name>
    <name type="common">American lobster</name>
    <dbReference type="NCBI Taxonomy" id="6706"/>
    <lineage>
        <taxon>Eukaryota</taxon>
        <taxon>Metazoa</taxon>
        <taxon>Ecdysozoa</taxon>
        <taxon>Arthropoda</taxon>
        <taxon>Crustacea</taxon>
        <taxon>Multicrustacea</taxon>
        <taxon>Malacostraca</taxon>
        <taxon>Eumalacostraca</taxon>
        <taxon>Eucarida</taxon>
        <taxon>Decapoda</taxon>
        <taxon>Pleocyemata</taxon>
        <taxon>Astacidea</taxon>
        <taxon>Nephropoidea</taxon>
        <taxon>Nephropidae</taxon>
        <taxon>Homarus</taxon>
    </lineage>
</organism>
<proteinExistence type="predicted"/>
<evidence type="ECO:0000256" key="2">
    <source>
        <dbReference type="SAM" id="Phobius"/>
    </source>
</evidence>
<evidence type="ECO:0000313" key="4">
    <source>
        <dbReference type="Proteomes" id="UP000747542"/>
    </source>
</evidence>
<evidence type="ECO:0000313" key="3">
    <source>
        <dbReference type="EMBL" id="KAG7159562.1"/>
    </source>
</evidence>
<reference evidence="3" key="1">
    <citation type="journal article" date="2021" name="Sci. Adv.">
        <title>The American lobster genome reveals insights on longevity, neural, and immune adaptations.</title>
        <authorList>
            <person name="Polinski J.M."/>
            <person name="Zimin A.V."/>
            <person name="Clark K.F."/>
            <person name="Kohn A.B."/>
            <person name="Sadowski N."/>
            <person name="Timp W."/>
            <person name="Ptitsyn A."/>
            <person name="Khanna P."/>
            <person name="Romanova D.Y."/>
            <person name="Williams P."/>
            <person name="Greenwood S.J."/>
            <person name="Moroz L.L."/>
            <person name="Walt D.R."/>
            <person name="Bodnar A.G."/>
        </authorList>
    </citation>
    <scope>NUCLEOTIDE SEQUENCE</scope>
    <source>
        <strain evidence="3">GMGI-L3</strain>
    </source>
</reference>
<feature type="compositionally biased region" description="Polar residues" evidence="1">
    <location>
        <begin position="576"/>
        <end position="586"/>
    </location>
</feature>
<dbReference type="GO" id="GO:0005886">
    <property type="term" value="C:plasma membrane"/>
    <property type="evidence" value="ECO:0007669"/>
    <property type="project" value="TreeGrafter"/>
</dbReference>
<evidence type="ECO:0000256" key="1">
    <source>
        <dbReference type="SAM" id="MobiDB-lite"/>
    </source>
</evidence>
<dbReference type="Proteomes" id="UP000747542">
    <property type="component" value="Unassembled WGS sequence"/>
</dbReference>
<feature type="region of interest" description="Disordered" evidence="1">
    <location>
        <begin position="739"/>
        <end position="777"/>
    </location>
</feature>
<dbReference type="InterPro" id="IPR026858">
    <property type="entry name" value="Vezatin"/>
</dbReference>
<feature type="compositionally biased region" description="Acidic residues" evidence="1">
    <location>
        <begin position="904"/>
        <end position="920"/>
    </location>
</feature>
<feature type="region of interest" description="Disordered" evidence="1">
    <location>
        <begin position="575"/>
        <end position="594"/>
    </location>
</feature>
<dbReference type="PANTHER" id="PTHR15989:SF5">
    <property type="entry name" value="VEZATIN"/>
    <property type="match status" value="1"/>
</dbReference>
<dbReference type="EMBL" id="JAHLQT010033114">
    <property type="protein sequence ID" value="KAG7159562.1"/>
    <property type="molecule type" value="Genomic_DNA"/>
</dbReference>
<keyword evidence="2" id="KW-1133">Transmembrane helix</keyword>
<feature type="region of interest" description="Disordered" evidence="1">
    <location>
        <begin position="900"/>
        <end position="920"/>
    </location>
</feature>
<protein>
    <submittedName>
        <fullName evidence="3">Vezatin-like</fullName>
    </submittedName>
</protein>
<feature type="region of interest" description="Disordered" evidence="1">
    <location>
        <begin position="675"/>
        <end position="699"/>
    </location>
</feature>
<dbReference type="AlphaFoldDB" id="A0A8J5MQB4"/>
<sequence>MRDTEEDEDVVFQGSAIYQHLHDTGFTDFESTQLITSPCQEDFTKDNSNENFEYIVYKDIVEYITHSKLVNNDDWLVLEHFMPSGEELRVSGCVGGSRASWHEVYFFIGRVYCVQQIGYLCVFLLRLILLLVIPLLCLASGTWLIYIGIIILTFSVFLIVEDVYIYLCYFILSHDIKKFVLLLKEASQSASKSVRVLQEIDLITKGFVLAQGSSPGTFCENTEFPQCSNLCYALNCTVSSLVQVLHQNHRYLELCSPEYPCMRELFDQLEVPDIKETGYNTENITLLKKWVAVAKLQVSAVLTELLLCLHKPAMFHKLYSSRNQLFSYKQVFLVSRDTKTLISHLEYTRSFWLQDREEERKPVSFEEKKKNVYIALHSLSLHMQAALFRVQGLENMFESDNSSMIFSQELEQEKLKVLPSYEYMREQLDALKTELDSCQWCLEEAEARVDRKYGMNDSVIIPKMEHLDNADKVEDTVSSQEVKRPAIVLYDMEEPVVEDEVFEAYIDEESCNRQEGDYDDDFWKTNARKERQILKQQKAQGRRVLSELQPVLVKRRKMWEKREMDALNRQNVKEAQASNVDGTQTEQTRRKSDFKKEKLLDNLTNDSDSSTLKTLEELKIDEDVEEVKIQCDTSCHFLNKNKLSLDCVVQDNEEETDSDEERLQIYRKIKQELDEDEKTRMRESDEEEERAPISVAFLKSSKNSKDPKELINFDNEEIEDNGKKFQKEEKHTFSLPIVQKSDFNKDNHSEQEFGCEDQPGDKNDANEDTGTDPLSDVKAGAVQCDTGIGGVSKEEKDVTFDTEFKSCLIGQGKSPPPKFCEVEVMKDEEFVHNKDIDEDSSHQIDWSVITLPAQHTETIEERMELFSAGQNIGFQAEVAAEAQAVSRRFWTTSNLTETFGGVGEGEEVFGDDDDSTEEDE</sequence>